<organism evidence="2 3">
    <name type="scientific">Sphenodon punctatus</name>
    <name type="common">Tuatara</name>
    <name type="synonym">Hatteria punctata</name>
    <dbReference type="NCBI Taxonomy" id="8508"/>
    <lineage>
        <taxon>Eukaryota</taxon>
        <taxon>Metazoa</taxon>
        <taxon>Chordata</taxon>
        <taxon>Craniata</taxon>
        <taxon>Vertebrata</taxon>
        <taxon>Euteleostomi</taxon>
        <taxon>Lepidosauria</taxon>
        <taxon>Sphenodontia</taxon>
        <taxon>Sphenodontidae</taxon>
        <taxon>Sphenodon</taxon>
    </lineage>
</organism>
<dbReference type="PANTHER" id="PTHR11461:SF61">
    <property type="entry name" value="PLASMINOGEN ACTIVATOR INHIBITOR 2"/>
    <property type="match status" value="1"/>
</dbReference>
<dbReference type="AlphaFoldDB" id="A0A8D0H824"/>
<dbReference type="InterPro" id="IPR000215">
    <property type="entry name" value="Serpin_fam"/>
</dbReference>
<evidence type="ECO:0000259" key="1">
    <source>
        <dbReference type="Pfam" id="PF00079"/>
    </source>
</evidence>
<evidence type="ECO:0000313" key="3">
    <source>
        <dbReference type="Proteomes" id="UP000694392"/>
    </source>
</evidence>
<protein>
    <recommendedName>
        <fullName evidence="1">Serpin domain-containing protein</fullName>
    </recommendedName>
</protein>
<dbReference type="SUPFAM" id="SSF56574">
    <property type="entry name" value="Serpins"/>
    <property type="match status" value="1"/>
</dbReference>
<sequence>MQALSTANTEFALDLFKHVYKGQDVTNVLFSPWSILSAMATLYLGAKGNTADQIAKVLHFNKAGGTRNASTSTSPRVYSRMEALLSNPCICLKEVFYQNKCLMYVSYGYIQSFSRFPFMFQPTLTCLSHVRNTL</sequence>
<dbReference type="GO" id="GO:0004867">
    <property type="term" value="F:serine-type endopeptidase inhibitor activity"/>
    <property type="evidence" value="ECO:0007669"/>
    <property type="project" value="InterPro"/>
</dbReference>
<keyword evidence="3" id="KW-1185">Reference proteome</keyword>
<dbReference type="GO" id="GO:0005615">
    <property type="term" value="C:extracellular space"/>
    <property type="evidence" value="ECO:0007669"/>
    <property type="project" value="InterPro"/>
</dbReference>
<dbReference type="InterPro" id="IPR023796">
    <property type="entry name" value="Serpin_dom"/>
</dbReference>
<feature type="domain" description="Serpin" evidence="1">
    <location>
        <begin position="7"/>
        <end position="75"/>
    </location>
</feature>
<proteinExistence type="predicted"/>
<dbReference type="InterPro" id="IPR042178">
    <property type="entry name" value="Serpin_sf_1"/>
</dbReference>
<dbReference type="Gene3D" id="3.30.497.10">
    <property type="entry name" value="Antithrombin, subunit I, domain 2"/>
    <property type="match status" value="1"/>
</dbReference>
<dbReference type="PANTHER" id="PTHR11461">
    <property type="entry name" value="SERINE PROTEASE INHIBITOR, SERPIN"/>
    <property type="match status" value="1"/>
</dbReference>
<accession>A0A8D0H824</accession>
<reference evidence="2" key="2">
    <citation type="submission" date="2025-09" db="UniProtKB">
        <authorList>
            <consortium name="Ensembl"/>
        </authorList>
    </citation>
    <scope>IDENTIFICATION</scope>
</reference>
<dbReference type="Pfam" id="PF00079">
    <property type="entry name" value="Serpin"/>
    <property type="match status" value="1"/>
</dbReference>
<dbReference type="GeneTree" id="ENSGT00940000161637"/>
<dbReference type="Ensembl" id="ENSSPUT00000021392.1">
    <property type="protein sequence ID" value="ENSSPUP00000020089.1"/>
    <property type="gene ID" value="ENSSPUG00000015437.1"/>
</dbReference>
<name>A0A8D0H824_SPHPU</name>
<evidence type="ECO:0000313" key="2">
    <source>
        <dbReference type="Ensembl" id="ENSSPUP00000020089.1"/>
    </source>
</evidence>
<reference evidence="2" key="1">
    <citation type="submission" date="2025-08" db="UniProtKB">
        <authorList>
            <consortium name="Ensembl"/>
        </authorList>
    </citation>
    <scope>IDENTIFICATION</scope>
</reference>
<dbReference type="InterPro" id="IPR036186">
    <property type="entry name" value="Serpin_sf"/>
</dbReference>
<dbReference type="Proteomes" id="UP000694392">
    <property type="component" value="Unplaced"/>
</dbReference>